<keyword evidence="1" id="KW-0812">Transmembrane</keyword>
<evidence type="ECO:0000313" key="2">
    <source>
        <dbReference type="EMBL" id="KAH0959399.1"/>
    </source>
</evidence>
<organism evidence="2 3">
    <name type="scientific">Hirsutella rhossiliensis</name>
    <dbReference type="NCBI Taxonomy" id="111463"/>
    <lineage>
        <taxon>Eukaryota</taxon>
        <taxon>Fungi</taxon>
        <taxon>Dikarya</taxon>
        <taxon>Ascomycota</taxon>
        <taxon>Pezizomycotina</taxon>
        <taxon>Sordariomycetes</taxon>
        <taxon>Hypocreomycetidae</taxon>
        <taxon>Hypocreales</taxon>
        <taxon>Ophiocordycipitaceae</taxon>
        <taxon>Hirsutella</taxon>
    </lineage>
</organism>
<evidence type="ECO:0000313" key="3">
    <source>
        <dbReference type="Proteomes" id="UP000824596"/>
    </source>
</evidence>
<keyword evidence="3" id="KW-1185">Reference proteome</keyword>
<name>A0A9P8MS00_9HYPO</name>
<gene>
    <name evidence="2" type="ORF">HRG_09181</name>
</gene>
<accession>A0A9P8MS00</accession>
<reference evidence="2" key="1">
    <citation type="submission" date="2021-09" db="EMBL/GenBank/DDBJ databases">
        <title>A high-quality genome of the endoparasitic fungus Hirsutella rhossiliensis with a comparison of Hirsutella genomes reveals transposable elements contributing to genome size variation.</title>
        <authorList>
            <person name="Lin R."/>
            <person name="Jiao Y."/>
            <person name="Sun X."/>
            <person name="Ling J."/>
            <person name="Xie B."/>
            <person name="Cheng X."/>
        </authorList>
    </citation>
    <scope>NUCLEOTIDE SEQUENCE</scope>
    <source>
        <strain evidence="2">HR02</strain>
    </source>
</reference>
<proteinExistence type="predicted"/>
<comment type="caution">
    <text evidence="2">The sequence shown here is derived from an EMBL/GenBank/DDBJ whole genome shotgun (WGS) entry which is preliminary data.</text>
</comment>
<dbReference type="GeneID" id="68358310"/>
<dbReference type="EMBL" id="JAIZPD010000012">
    <property type="protein sequence ID" value="KAH0959399.1"/>
    <property type="molecule type" value="Genomic_DNA"/>
</dbReference>
<feature type="transmembrane region" description="Helical" evidence="1">
    <location>
        <begin position="286"/>
        <end position="311"/>
    </location>
</feature>
<keyword evidence="1" id="KW-1133">Transmembrane helix</keyword>
<dbReference type="AlphaFoldDB" id="A0A9P8MS00"/>
<protein>
    <submittedName>
        <fullName evidence="2">Transposase</fullName>
    </submittedName>
</protein>
<dbReference type="RefSeq" id="XP_044716912.1">
    <property type="nucleotide sequence ID" value="XM_044867652.1"/>
</dbReference>
<evidence type="ECO:0000256" key="1">
    <source>
        <dbReference type="SAM" id="Phobius"/>
    </source>
</evidence>
<sequence>MDPNDHYYLDRRYNNNRGRFGQKGYRSQRFNRPQGRYGHNHPCNKKCFVCNKEGCIYFNNLTDTIVGRTTLPVIRKWGHPWFLLPKTNEAAIAFLTESEIRTLHRRFGYLENISRFCHHCQMHSQAPRRFKFTLKDDQEFNYEIVADVLYLGTPQRPVLHVDTWEALRALWIDTYLGPPDTIKHDAGTNFASLEFRNEVERYHAPLRPINDTTGPNGIKAMKMLRQLSAEREVRVWREKLGWQGPFKISAIDGSNVTIDTINGPQTFRSTLVQPYFRDETTIPAPLLLRIILTFLFLILRAILFLFLPAPAPVPAPNPRRRASEAAPGSKNKPKTTFLVKKEEDAYQLAIKLRDEGIITTPGTL</sequence>
<dbReference type="Proteomes" id="UP000824596">
    <property type="component" value="Unassembled WGS sequence"/>
</dbReference>
<keyword evidence="1" id="KW-0472">Membrane</keyword>